<organism evidence="1 2">
    <name type="scientific">Fimbriiglobus ruber</name>
    <dbReference type="NCBI Taxonomy" id="1908690"/>
    <lineage>
        <taxon>Bacteria</taxon>
        <taxon>Pseudomonadati</taxon>
        <taxon>Planctomycetota</taxon>
        <taxon>Planctomycetia</taxon>
        <taxon>Gemmatales</taxon>
        <taxon>Gemmataceae</taxon>
        <taxon>Fimbriiglobus</taxon>
    </lineage>
</organism>
<gene>
    <name evidence="1" type="ORF">FRUB_07337</name>
</gene>
<dbReference type="Proteomes" id="UP000214646">
    <property type="component" value="Unassembled WGS sequence"/>
</dbReference>
<sequence length="44" mass="4758">MVLVTTDGGSHGKRTVLAPTSVRFHDYGVCYPSTPASPLVLRRD</sequence>
<comment type="caution">
    <text evidence="1">The sequence shown here is derived from an EMBL/GenBank/DDBJ whole genome shotgun (WGS) entry which is preliminary data.</text>
</comment>
<accession>A0A225DPV6</accession>
<dbReference type="AlphaFoldDB" id="A0A225DPV6"/>
<evidence type="ECO:0000313" key="1">
    <source>
        <dbReference type="EMBL" id="OWK38217.1"/>
    </source>
</evidence>
<reference evidence="2" key="1">
    <citation type="submission" date="2017-06" db="EMBL/GenBank/DDBJ databases">
        <title>Genome analysis of Fimbriiglobus ruber SP5, the first member of the order Planctomycetales with confirmed chitinolytic capability.</title>
        <authorList>
            <person name="Ravin N.V."/>
            <person name="Rakitin A.L."/>
            <person name="Ivanova A.A."/>
            <person name="Beletsky A.V."/>
            <person name="Kulichevskaya I.S."/>
            <person name="Mardanov A.V."/>
            <person name="Dedysh S.N."/>
        </authorList>
    </citation>
    <scope>NUCLEOTIDE SEQUENCE [LARGE SCALE GENOMIC DNA]</scope>
    <source>
        <strain evidence="2">SP5</strain>
    </source>
</reference>
<keyword evidence="2" id="KW-1185">Reference proteome</keyword>
<proteinExistence type="predicted"/>
<name>A0A225DPV6_9BACT</name>
<evidence type="ECO:0000313" key="2">
    <source>
        <dbReference type="Proteomes" id="UP000214646"/>
    </source>
</evidence>
<dbReference type="EMBL" id="NIDE01000014">
    <property type="protein sequence ID" value="OWK38217.1"/>
    <property type="molecule type" value="Genomic_DNA"/>
</dbReference>
<protein>
    <submittedName>
        <fullName evidence="1">Uncharacterized protein</fullName>
    </submittedName>
</protein>